<dbReference type="Proteomes" id="UP000315369">
    <property type="component" value="Unassembled WGS sequence"/>
</dbReference>
<organism evidence="2 3">
    <name type="scientific">Myxococcus llanfairpwllgwyngyllgogerychwyrndrobwllllantysiliogogogochensis</name>
    <dbReference type="NCBI Taxonomy" id="2590453"/>
    <lineage>
        <taxon>Bacteria</taxon>
        <taxon>Pseudomonadati</taxon>
        <taxon>Myxococcota</taxon>
        <taxon>Myxococcia</taxon>
        <taxon>Myxococcales</taxon>
        <taxon>Cystobacterineae</taxon>
        <taxon>Myxococcaceae</taxon>
        <taxon>Myxococcus</taxon>
    </lineage>
</organism>
<protein>
    <submittedName>
        <fullName evidence="2">Uncharacterized protein</fullName>
    </submittedName>
</protein>
<proteinExistence type="predicted"/>
<reference evidence="2 3" key="1">
    <citation type="submission" date="2019-06" db="EMBL/GenBank/DDBJ databases">
        <authorList>
            <person name="Livingstone P."/>
            <person name="Whitworth D."/>
        </authorList>
    </citation>
    <scope>NUCLEOTIDE SEQUENCE [LARGE SCALE GENOMIC DNA]</scope>
    <source>
        <strain evidence="2 3">AM401</strain>
    </source>
</reference>
<evidence type="ECO:0000313" key="2">
    <source>
        <dbReference type="EMBL" id="TQF11007.1"/>
    </source>
</evidence>
<comment type="caution">
    <text evidence="2">The sequence shown here is derived from an EMBL/GenBank/DDBJ whole genome shotgun (WGS) entry which is preliminary data.</text>
</comment>
<keyword evidence="3" id="KW-1185">Reference proteome</keyword>
<dbReference type="EMBL" id="VIFM01000215">
    <property type="protein sequence ID" value="TQF11007.1"/>
    <property type="molecule type" value="Genomic_DNA"/>
</dbReference>
<dbReference type="RefSeq" id="WP_141647226.1">
    <property type="nucleotide sequence ID" value="NZ_VIFM01000215.1"/>
</dbReference>
<sequence length="132" mass="13888">MHDVLKHGASAFCVATLLAAPAAFAGFETESANCYKNADGSGRCHGSLLGFRNHVGASTQASFTRVSNAAPYFSAALTSGATTTYFNCTANTATAAQWSKAMNHGGFFSIYWSAAGECYSLFLINGSQYSHF</sequence>
<evidence type="ECO:0000313" key="3">
    <source>
        <dbReference type="Proteomes" id="UP000315369"/>
    </source>
</evidence>
<name>A0A540WQ45_9BACT</name>
<evidence type="ECO:0000256" key="1">
    <source>
        <dbReference type="SAM" id="SignalP"/>
    </source>
</evidence>
<accession>A0A540WQ45</accession>
<dbReference type="OrthoDB" id="5524182at2"/>
<feature type="signal peptide" evidence="1">
    <location>
        <begin position="1"/>
        <end position="25"/>
    </location>
</feature>
<keyword evidence="1" id="KW-0732">Signal</keyword>
<feature type="chain" id="PRO_5021708465" evidence="1">
    <location>
        <begin position="26"/>
        <end position="132"/>
    </location>
</feature>
<dbReference type="AlphaFoldDB" id="A0A540WQ45"/>
<gene>
    <name evidence="2" type="ORF">FJV41_36485</name>
</gene>